<dbReference type="InterPro" id="IPR040452">
    <property type="entry name" value="SfsA_C"/>
</dbReference>
<dbReference type="PANTHER" id="PTHR30545:SF2">
    <property type="entry name" value="SUGAR FERMENTATION STIMULATION PROTEIN A"/>
    <property type="match status" value="1"/>
</dbReference>
<dbReference type="FunFam" id="3.40.1350.60:FF:000001">
    <property type="entry name" value="Sugar fermentation stimulation protein A"/>
    <property type="match status" value="1"/>
</dbReference>
<evidence type="ECO:0000259" key="2">
    <source>
        <dbReference type="Pfam" id="PF03749"/>
    </source>
</evidence>
<dbReference type="GO" id="GO:0003677">
    <property type="term" value="F:DNA binding"/>
    <property type="evidence" value="ECO:0007669"/>
    <property type="project" value="InterPro"/>
</dbReference>
<dbReference type="OrthoDB" id="9802365at2"/>
<accession>A0A0K6ITS0</accession>
<dbReference type="InterPro" id="IPR005224">
    <property type="entry name" value="SfsA"/>
</dbReference>
<protein>
    <recommendedName>
        <fullName evidence="1">Sugar fermentation stimulation protein homolog</fullName>
    </recommendedName>
</protein>
<feature type="domain" description="Sugar fermentation stimulation protein C-terminal" evidence="2">
    <location>
        <begin position="83"/>
        <end position="221"/>
    </location>
</feature>
<comment type="similarity">
    <text evidence="1">Belongs to the SfsA family.</text>
</comment>
<dbReference type="FunFam" id="2.40.50.580:FF:000001">
    <property type="entry name" value="Sugar fermentation stimulation protein A"/>
    <property type="match status" value="1"/>
</dbReference>
<dbReference type="PANTHER" id="PTHR30545">
    <property type="entry name" value="SUGAR FERMENTATION STIMULATION PROTEIN A"/>
    <property type="match status" value="1"/>
</dbReference>
<evidence type="ECO:0000259" key="3">
    <source>
        <dbReference type="Pfam" id="PF17746"/>
    </source>
</evidence>
<name>A0A0K6ITS0_9GAMM</name>
<keyword evidence="5" id="KW-1185">Reference proteome</keyword>
<dbReference type="Pfam" id="PF17746">
    <property type="entry name" value="SfsA_N"/>
    <property type="match status" value="1"/>
</dbReference>
<dbReference type="Proteomes" id="UP000182769">
    <property type="component" value="Unassembled WGS sequence"/>
</dbReference>
<dbReference type="AlphaFoldDB" id="A0A0K6ITS0"/>
<evidence type="ECO:0000313" key="5">
    <source>
        <dbReference type="Proteomes" id="UP000182769"/>
    </source>
</evidence>
<feature type="domain" description="SfsA N-terminal OB" evidence="3">
    <location>
        <begin position="12"/>
        <end position="78"/>
    </location>
</feature>
<dbReference type="EMBL" id="CYHG01000018">
    <property type="protein sequence ID" value="CUB06500.1"/>
    <property type="molecule type" value="Genomic_DNA"/>
</dbReference>
<dbReference type="CDD" id="cd22359">
    <property type="entry name" value="SfsA-like_bacterial"/>
    <property type="match status" value="1"/>
</dbReference>
<reference evidence="5" key="1">
    <citation type="submission" date="2015-08" db="EMBL/GenBank/DDBJ databases">
        <authorList>
            <person name="Varghese N."/>
        </authorList>
    </citation>
    <scope>NUCLEOTIDE SEQUENCE [LARGE SCALE GENOMIC DNA]</scope>
    <source>
        <strain evidence="5">JCM 18476</strain>
    </source>
</reference>
<dbReference type="RefSeq" id="WP_055464618.1">
    <property type="nucleotide sequence ID" value="NZ_CYHG01000018.1"/>
</dbReference>
<organism evidence="4 5">
    <name type="scientific">Marinomonas fungiae</name>
    <dbReference type="NCBI Taxonomy" id="1137284"/>
    <lineage>
        <taxon>Bacteria</taxon>
        <taxon>Pseudomonadati</taxon>
        <taxon>Pseudomonadota</taxon>
        <taxon>Gammaproteobacteria</taxon>
        <taxon>Oceanospirillales</taxon>
        <taxon>Oceanospirillaceae</taxon>
        <taxon>Marinomonas</taxon>
    </lineage>
</organism>
<dbReference type="Gene3D" id="3.40.1350.60">
    <property type="match status" value="1"/>
</dbReference>
<dbReference type="STRING" id="1137284.GCA_001418205_03618"/>
<sequence length="234" mass="26268">MQFPELIEGRLIKRYKRFLADIELITGEVITAHCPNTGSMRRCQQENARVWVSKSNNPKRKLAYTWEIVEVDKQYLACINTGLPNKVIGEAMAQGEISELSGYAVQKAEVKYGQGSRIDWLLSDEDRPLCYVEVKNVTLLEEDGQGYFPDAVTDRGRKHLYELADMVQAGHRAVLLFCVSHTGIESVRPAAHIDPKYAAAIKDAVAQGVEVLAYRADITPKHIEIVKKLPVELS</sequence>
<evidence type="ECO:0000313" key="4">
    <source>
        <dbReference type="EMBL" id="CUB06500.1"/>
    </source>
</evidence>
<dbReference type="HAMAP" id="MF_00095">
    <property type="entry name" value="SfsA"/>
    <property type="match status" value="1"/>
</dbReference>
<proteinExistence type="inferred from homology"/>
<gene>
    <name evidence="1" type="primary">sfsA</name>
    <name evidence="4" type="ORF">Ga0061065_11851</name>
</gene>
<evidence type="ECO:0000256" key="1">
    <source>
        <dbReference type="HAMAP-Rule" id="MF_00095"/>
    </source>
</evidence>
<dbReference type="InterPro" id="IPR041465">
    <property type="entry name" value="SfsA_N"/>
</dbReference>
<dbReference type="Gene3D" id="2.40.50.580">
    <property type="match status" value="1"/>
</dbReference>
<dbReference type="Pfam" id="PF03749">
    <property type="entry name" value="SfsA"/>
    <property type="match status" value="1"/>
</dbReference>
<dbReference type="NCBIfam" id="TIGR00230">
    <property type="entry name" value="sfsA"/>
    <property type="match status" value="1"/>
</dbReference>